<sequence>MADLGISGQGRPSLERSASSSSHLSRSSSDFDGRWPFPKSPTRQRLFRLPKRQHHEVQHSVSTGSAASRAVPDSPKAASPKAASPKHGVLSAPGPWYDACEKTSMANQVGKLDRKYSGMQASAADRWKENSLDNGVPGPGLYPLKPTVGRQMSKTELADAYFRSEQLRIPEDCNSWIIVRSRNAELTCTTFEKDERNRFLKFNGQCKGFSF</sequence>
<dbReference type="EMBL" id="CAJNNV010016700">
    <property type="protein sequence ID" value="CAE8604622.1"/>
    <property type="molecule type" value="Genomic_DNA"/>
</dbReference>
<organism evidence="2 3">
    <name type="scientific">Polarella glacialis</name>
    <name type="common">Dinoflagellate</name>
    <dbReference type="NCBI Taxonomy" id="89957"/>
    <lineage>
        <taxon>Eukaryota</taxon>
        <taxon>Sar</taxon>
        <taxon>Alveolata</taxon>
        <taxon>Dinophyceae</taxon>
        <taxon>Suessiales</taxon>
        <taxon>Suessiaceae</taxon>
        <taxon>Polarella</taxon>
    </lineage>
</organism>
<name>A0A813F071_POLGL</name>
<comment type="caution">
    <text evidence="2">The sequence shown here is derived from an EMBL/GenBank/DDBJ whole genome shotgun (WGS) entry which is preliminary data.</text>
</comment>
<evidence type="ECO:0000313" key="3">
    <source>
        <dbReference type="Proteomes" id="UP000654075"/>
    </source>
</evidence>
<dbReference type="AlphaFoldDB" id="A0A813F071"/>
<protein>
    <submittedName>
        <fullName evidence="2">Uncharacterized protein</fullName>
    </submittedName>
</protein>
<accession>A0A813F071</accession>
<feature type="compositionally biased region" description="Basic residues" evidence="1">
    <location>
        <begin position="45"/>
        <end position="54"/>
    </location>
</feature>
<proteinExistence type="predicted"/>
<feature type="compositionally biased region" description="Low complexity" evidence="1">
    <location>
        <begin position="15"/>
        <end position="28"/>
    </location>
</feature>
<dbReference type="Proteomes" id="UP000654075">
    <property type="component" value="Unassembled WGS sequence"/>
</dbReference>
<evidence type="ECO:0000313" key="2">
    <source>
        <dbReference type="EMBL" id="CAE8604622.1"/>
    </source>
</evidence>
<gene>
    <name evidence="2" type="ORF">PGLA1383_LOCUS22771</name>
</gene>
<reference evidence="2" key="1">
    <citation type="submission" date="2021-02" db="EMBL/GenBank/DDBJ databases">
        <authorList>
            <person name="Dougan E. K."/>
            <person name="Rhodes N."/>
            <person name="Thang M."/>
            <person name="Chan C."/>
        </authorList>
    </citation>
    <scope>NUCLEOTIDE SEQUENCE</scope>
</reference>
<keyword evidence="3" id="KW-1185">Reference proteome</keyword>
<evidence type="ECO:0000256" key="1">
    <source>
        <dbReference type="SAM" id="MobiDB-lite"/>
    </source>
</evidence>
<feature type="region of interest" description="Disordered" evidence="1">
    <location>
        <begin position="1"/>
        <end position="94"/>
    </location>
</feature>
<feature type="compositionally biased region" description="Low complexity" evidence="1">
    <location>
        <begin position="74"/>
        <end position="86"/>
    </location>
</feature>